<dbReference type="GO" id="GO:0016747">
    <property type="term" value="F:acyltransferase activity, transferring groups other than amino-acyl groups"/>
    <property type="evidence" value="ECO:0007669"/>
    <property type="project" value="InterPro"/>
</dbReference>
<comment type="caution">
    <text evidence="2">The sequence shown here is derived from an EMBL/GenBank/DDBJ whole genome shotgun (WGS) entry which is preliminary data.</text>
</comment>
<keyword evidence="3" id="KW-1185">Reference proteome</keyword>
<dbReference type="STRING" id="197461.A3843_05655"/>
<sequence length="178" mass="19903">MDGYIWMPMSEEAVGRLSPIMEKAYPHLPDETTSFYQKRALYPEGCFILVPEAEPEHILGYVIAHPWRLNDIPPLNSVIEVLPGGCDVMYLHDIALIAEAQGIGAARAVLTKLDALAGRDGYSQIAITAIPQAVDYWHKRGFEEVHVPQLDEKLMEYGIGSKYMLHKVITTAEPEVAR</sequence>
<evidence type="ECO:0000259" key="1">
    <source>
        <dbReference type="PROSITE" id="PS51186"/>
    </source>
</evidence>
<name>A0A1U7JJV5_9HYPH</name>
<dbReference type="InterPro" id="IPR000182">
    <property type="entry name" value="GNAT_dom"/>
</dbReference>
<evidence type="ECO:0000313" key="2">
    <source>
        <dbReference type="EMBL" id="OKL44985.1"/>
    </source>
</evidence>
<reference evidence="2 3" key="1">
    <citation type="submission" date="2016-03" db="EMBL/GenBank/DDBJ databases">
        <title>Genome sequence of Nesiotobacter sp. nov., a moderately halophilic alphaproteobacterium isolated from the Yellow Sea, China.</title>
        <authorList>
            <person name="Zhang G."/>
            <person name="Zhang R."/>
        </authorList>
    </citation>
    <scope>NUCLEOTIDE SEQUENCE [LARGE SCALE GENOMIC DNA]</scope>
    <source>
        <strain evidence="2 3">WB1-6</strain>
    </source>
</reference>
<dbReference type="AlphaFoldDB" id="A0A1U7JJV5"/>
<dbReference type="PROSITE" id="PS51186">
    <property type="entry name" value="GNAT"/>
    <property type="match status" value="1"/>
</dbReference>
<dbReference type="Gene3D" id="3.40.630.30">
    <property type="match status" value="1"/>
</dbReference>
<dbReference type="Pfam" id="PF00583">
    <property type="entry name" value="Acetyltransf_1"/>
    <property type="match status" value="1"/>
</dbReference>
<evidence type="ECO:0000313" key="3">
    <source>
        <dbReference type="Proteomes" id="UP000185783"/>
    </source>
</evidence>
<gene>
    <name evidence="2" type="ORF">A3843_05655</name>
</gene>
<proteinExistence type="predicted"/>
<dbReference type="SUPFAM" id="SSF55729">
    <property type="entry name" value="Acyl-CoA N-acyltransferases (Nat)"/>
    <property type="match status" value="1"/>
</dbReference>
<feature type="domain" description="N-acetyltransferase" evidence="1">
    <location>
        <begin position="4"/>
        <end position="169"/>
    </location>
</feature>
<organism evidence="2 3">
    <name type="scientific">Pseudovibrio exalbescens</name>
    <dbReference type="NCBI Taxonomy" id="197461"/>
    <lineage>
        <taxon>Bacteria</taxon>
        <taxon>Pseudomonadati</taxon>
        <taxon>Pseudomonadota</taxon>
        <taxon>Alphaproteobacteria</taxon>
        <taxon>Hyphomicrobiales</taxon>
        <taxon>Stappiaceae</taxon>
        <taxon>Pseudovibrio</taxon>
    </lineage>
</organism>
<dbReference type="InterPro" id="IPR016181">
    <property type="entry name" value="Acyl_CoA_acyltransferase"/>
</dbReference>
<dbReference type="Proteomes" id="UP000185783">
    <property type="component" value="Unassembled WGS sequence"/>
</dbReference>
<accession>A0A1U7JJV5</accession>
<protein>
    <recommendedName>
        <fullName evidence="1">N-acetyltransferase domain-containing protein</fullName>
    </recommendedName>
</protein>
<dbReference type="RefSeq" id="WP_051269385.1">
    <property type="nucleotide sequence ID" value="NZ_LVVZ01000009.1"/>
</dbReference>
<dbReference type="EMBL" id="LVVZ01000009">
    <property type="protein sequence ID" value="OKL44985.1"/>
    <property type="molecule type" value="Genomic_DNA"/>
</dbReference>